<keyword evidence="4" id="KW-1185">Reference proteome</keyword>
<dbReference type="InterPro" id="IPR036388">
    <property type="entry name" value="WH-like_DNA-bd_sf"/>
</dbReference>
<feature type="region of interest" description="Disordered" evidence="2">
    <location>
        <begin position="1"/>
        <end position="20"/>
    </location>
</feature>
<evidence type="ECO:0000256" key="1">
    <source>
        <dbReference type="ARBA" id="ARBA00006479"/>
    </source>
</evidence>
<proteinExistence type="inferred from homology"/>
<protein>
    <submittedName>
        <fullName evidence="3">ROK family protein</fullName>
    </submittedName>
</protein>
<sequence>MTRHVRRTGPAPTTDAPVRQESLRAHNLALVFRQIVAADGRPISRIELAHETGLTRPTISRIVDELLAGRLVTEAGPAPYGGAGRPRVGLVLCRQGPAGLGLDIRADCLAACVVDLTGTVRHLAFVPNPGLDRPADDVLADLAAMAWSAIRAATIENLTVVGATLAVPGAVQANTLVRFAPPLGWRDVDVGALLGHGIGARATTRTARAPAVTALPAAALPVTVENEANLAALGELYAGGEELTDFAYVSGALGLGAGIVLDGRLLRGSRGWGGELGHVTVFPDGARCPCGARGCLQAYAGMEAILATAAEPSGGSPVADALALADAGSPETLAALDRAGTALGIALAGLVNLVDVGTILLGGGYSVLASWLTDRIRTELSQRALSTRWAPVEVRPALLGPDAAVIGGALTSIDRVRHNPSSWLLRRSGVDGREAGSPLRTGIVAG</sequence>
<accession>A0ABW1KHY5</accession>
<reference evidence="4" key="1">
    <citation type="journal article" date="2019" name="Int. J. Syst. Evol. Microbiol.">
        <title>The Global Catalogue of Microorganisms (GCM) 10K type strain sequencing project: providing services to taxonomists for standard genome sequencing and annotation.</title>
        <authorList>
            <consortium name="The Broad Institute Genomics Platform"/>
            <consortium name="The Broad Institute Genome Sequencing Center for Infectious Disease"/>
            <person name="Wu L."/>
            <person name="Ma J."/>
        </authorList>
    </citation>
    <scope>NUCLEOTIDE SEQUENCE [LARGE SCALE GENOMIC DNA]</scope>
    <source>
        <strain evidence="4">ZS-35-S2</strain>
    </source>
</reference>
<comment type="similarity">
    <text evidence="1">Belongs to the ROK (NagC/XylR) family.</text>
</comment>
<dbReference type="Gene3D" id="3.30.420.40">
    <property type="match status" value="2"/>
</dbReference>
<evidence type="ECO:0000313" key="4">
    <source>
        <dbReference type="Proteomes" id="UP001596203"/>
    </source>
</evidence>
<dbReference type="Pfam" id="PF00480">
    <property type="entry name" value="ROK"/>
    <property type="match status" value="1"/>
</dbReference>
<dbReference type="SUPFAM" id="SSF46785">
    <property type="entry name" value="Winged helix' DNA-binding domain"/>
    <property type="match status" value="1"/>
</dbReference>
<dbReference type="PANTHER" id="PTHR18964:SF149">
    <property type="entry name" value="BIFUNCTIONAL UDP-N-ACETYLGLUCOSAMINE 2-EPIMERASE_N-ACETYLMANNOSAMINE KINASE"/>
    <property type="match status" value="1"/>
</dbReference>
<organism evidence="3 4">
    <name type="scientific">Plantactinospora solaniradicis</name>
    <dbReference type="NCBI Taxonomy" id="1723736"/>
    <lineage>
        <taxon>Bacteria</taxon>
        <taxon>Bacillati</taxon>
        <taxon>Actinomycetota</taxon>
        <taxon>Actinomycetes</taxon>
        <taxon>Micromonosporales</taxon>
        <taxon>Micromonosporaceae</taxon>
        <taxon>Plantactinospora</taxon>
    </lineage>
</organism>
<dbReference type="InterPro" id="IPR000600">
    <property type="entry name" value="ROK"/>
</dbReference>
<dbReference type="SUPFAM" id="SSF53067">
    <property type="entry name" value="Actin-like ATPase domain"/>
    <property type="match status" value="2"/>
</dbReference>
<dbReference type="InterPro" id="IPR043129">
    <property type="entry name" value="ATPase_NBD"/>
</dbReference>
<dbReference type="EMBL" id="JBHSPR010000037">
    <property type="protein sequence ID" value="MFC6020712.1"/>
    <property type="molecule type" value="Genomic_DNA"/>
</dbReference>
<dbReference type="InterPro" id="IPR036390">
    <property type="entry name" value="WH_DNA-bd_sf"/>
</dbReference>
<dbReference type="RefSeq" id="WP_377428237.1">
    <property type="nucleotide sequence ID" value="NZ_JBHSPR010000037.1"/>
</dbReference>
<dbReference type="Proteomes" id="UP001596203">
    <property type="component" value="Unassembled WGS sequence"/>
</dbReference>
<gene>
    <name evidence="3" type="ORF">ACFP2T_31655</name>
</gene>
<dbReference type="PANTHER" id="PTHR18964">
    <property type="entry name" value="ROK (REPRESSOR, ORF, KINASE) FAMILY"/>
    <property type="match status" value="1"/>
</dbReference>
<dbReference type="Gene3D" id="1.10.10.10">
    <property type="entry name" value="Winged helix-like DNA-binding domain superfamily/Winged helix DNA-binding domain"/>
    <property type="match status" value="1"/>
</dbReference>
<comment type="caution">
    <text evidence="3">The sequence shown here is derived from an EMBL/GenBank/DDBJ whole genome shotgun (WGS) entry which is preliminary data.</text>
</comment>
<name>A0ABW1KHY5_9ACTN</name>
<evidence type="ECO:0000256" key="2">
    <source>
        <dbReference type="SAM" id="MobiDB-lite"/>
    </source>
</evidence>
<evidence type="ECO:0000313" key="3">
    <source>
        <dbReference type="EMBL" id="MFC6020712.1"/>
    </source>
</evidence>